<proteinExistence type="inferred from homology"/>
<accession>A0A8T0HRM3</accession>
<keyword evidence="2" id="KW-0547">Nucleotide-binding</keyword>
<gene>
    <name evidence="8" type="ORF">KC19_VG158600</name>
</gene>
<name>A0A8T0HRM3_CERPU</name>
<dbReference type="EMBL" id="CM026426">
    <property type="protein sequence ID" value="KAG0573213.1"/>
    <property type="molecule type" value="Genomic_DNA"/>
</dbReference>
<evidence type="ECO:0000256" key="5">
    <source>
        <dbReference type="ARBA" id="ARBA00023175"/>
    </source>
</evidence>
<comment type="similarity">
    <text evidence="6">Belongs to the TRAFAC class myosin-kinesin ATPase superfamily. Kinesin family.</text>
</comment>
<reference evidence="8" key="1">
    <citation type="submission" date="2020-06" db="EMBL/GenBank/DDBJ databases">
        <title>WGS assembly of Ceratodon purpureus strain R40.</title>
        <authorList>
            <person name="Carey S.B."/>
            <person name="Jenkins J."/>
            <person name="Shu S."/>
            <person name="Lovell J.T."/>
            <person name="Sreedasyam A."/>
            <person name="Maumus F."/>
            <person name="Tiley G.P."/>
            <person name="Fernandez-Pozo N."/>
            <person name="Barry K."/>
            <person name="Chen C."/>
            <person name="Wang M."/>
            <person name="Lipzen A."/>
            <person name="Daum C."/>
            <person name="Saski C.A."/>
            <person name="Payton A.C."/>
            <person name="Mcbreen J.C."/>
            <person name="Conrad R.E."/>
            <person name="Kollar L.M."/>
            <person name="Olsson S."/>
            <person name="Huttunen S."/>
            <person name="Landis J.B."/>
            <person name="Wickett N.J."/>
            <person name="Johnson M.G."/>
            <person name="Rensing S.A."/>
            <person name="Grimwood J."/>
            <person name="Schmutz J."/>
            <person name="Mcdaniel S.F."/>
        </authorList>
    </citation>
    <scope>NUCLEOTIDE SEQUENCE</scope>
    <source>
        <strain evidence="8">R40</strain>
    </source>
</reference>
<feature type="domain" description="Kinesin motor" evidence="7">
    <location>
        <begin position="1"/>
        <end position="215"/>
    </location>
</feature>
<dbReference type="PROSITE" id="PS50067">
    <property type="entry name" value="KINESIN_MOTOR_2"/>
    <property type="match status" value="1"/>
</dbReference>
<evidence type="ECO:0000256" key="4">
    <source>
        <dbReference type="ARBA" id="ARBA00023054"/>
    </source>
</evidence>
<dbReference type="PANTHER" id="PTHR47968">
    <property type="entry name" value="CENTROMERE PROTEIN E"/>
    <property type="match status" value="1"/>
</dbReference>
<dbReference type="PANTHER" id="PTHR47968:SF36">
    <property type="entry name" value="KINESIN HEAVY CHAIN ISOFORM X1"/>
    <property type="match status" value="1"/>
</dbReference>
<dbReference type="AlphaFoldDB" id="A0A8T0HRM3"/>
<evidence type="ECO:0000256" key="2">
    <source>
        <dbReference type="ARBA" id="ARBA00022741"/>
    </source>
</evidence>
<keyword evidence="1" id="KW-0493">Microtubule</keyword>
<evidence type="ECO:0000259" key="7">
    <source>
        <dbReference type="PROSITE" id="PS50067"/>
    </source>
</evidence>
<dbReference type="InterPro" id="IPR019821">
    <property type="entry name" value="Kinesin_motor_CS"/>
</dbReference>
<dbReference type="GO" id="GO:0007018">
    <property type="term" value="P:microtubule-based movement"/>
    <property type="evidence" value="ECO:0007669"/>
    <property type="project" value="InterPro"/>
</dbReference>
<keyword evidence="9" id="KW-1185">Reference proteome</keyword>
<protein>
    <recommendedName>
        <fullName evidence="7">Kinesin motor domain-containing protein</fullName>
    </recommendedName>
</protein>
<dbReference type="SUPFAM" id="SSF52540">
    <property type="entry name" value="P-loop containing nucleoside triphosphate hydrolases"/>
    <property type="match status" value="1"/>
</dbReference>
<dbReference type="Gene3D" id="3.40.850.10">
    <property type="entry name" value="Kinesin motor domain"/>
    <property type="match status" value="1"/>
</dbReference>
<evidence type="ECO:0000256" key="3">
    <source>
        <dbReference type="ARBA" id="ARBA00022840"/>
    </source>
</evidence>
<keyword evidence="4" id="KW-0175">Coiled coil</keyword>
<comment type="caution">
    <text evidence="8">The sequence shown here is derived from an EMBL/GenBank/DDBJ whole genome shotgun (WGS) entry which is preliminary data.</text>
</comment>
<evidence type="ECO:0000256" key="1">
    <source>
        <dbReference type="ARBA" id="ARBA00022701"/>
    </source>
</evidence>
<dbReference type="GO" id="GO:0005524">
    <property type="term" value="F:ATP binding"/>
    <property type="evidence" value="ECO:0007669"/>
    <property type="project" value="UniProtKB-KW"/>
</dbReference>
<dbReference type="InterPro" id="IPR027640">
    <property type="entry name" value="Kinesin-like_fam"/>
</dbReference>
<dbReference type="PRINTS" id="PR00380">
    <property type="entry name" value="KINESINHEAVY"/>
</dbReference>
<dbReference type="PROSITE" id="PS00411">
    <property type="entry name" value="KINESIN_MOTOR_1"/>
    <property type="match status" value="1"/>
</dbReference>
<dbReference type="SMART" id="SM00129">
    <property type="entry name" value="KISc"/>
    <property type="match status" value="1"/>
</dbReference>
<evidence type="ECO:0000313" key="9">
    <source>
        <dbReference type="Proteomes" id="UP000822688"/>
    </source>
</evidence>
<organism evidence="8 9">
    <name type="scientific">Ceratodon purpureus</name>
    <name type="common">Fire moss</name>
    <name type="synonym">Dicranum purpureum</name>
    <dbReference type="NCBI Taxonomy" id="3225"/>
    <lineage>
        <taxon>Eukaryota</taxon>
        <taxon>Viridiplantae</taxon>
        <taxon>Streptophyta</taxon>
        <taxon>Embryophyta</taxon>
        <taxon>Bryophyta</taxon>
        <taxon>Bryophytina</taxon>
        <taxon>Bryopsida</taxon>
        <taxon>Dicranidae</taxon>
        <taxon>Pseudoditrichales</taxon>
        <taxon>Ditrichaceae</taxon>
        <taxon>Ceratodon</taxon>
    </lineage>
</organism>
<dbReference type="GO" id="GO:0005874">
    <property type="term" value="C:microtubule"/>
    <property type="evidence" value="ECO:0007669"/>
    <property type="project" value="UniProtKB-KW"/>
</dbReference>
<keyword evidence="3" id="KW-0067">ATP-binding</keyword>
<keyword evidence="5" id="KW-0505">Motor protein</keyword>
<dbReference type="InterPro" id="IPR001752">
    <property type="entry name" value="Kinesin_motor_dom"/>
</dbReference>
<evidence type="ECO:0000313" key="8">
    <source>
        <dbReference type="EMBL" id="KAG0573213.1"/>
    </source>
</evidence>
<sequence length="234" mass="26088">MSYIQIYMEQIQDLLRPESCNMQIREGENGVYVSGAEEVQVKSVEDAMKLLMLGDRNRCFAFTKLNAHSSRSHTIVTLTVEKKARYHTNEQKAELSERRRISSCFLESERVLVGKLFLVDLAGSERLKKSGSEGIRASEAMSVNLSLTFLGKCISARADPNITHVPFRDSKLTRLLQESLGGNAKTSLVINIAPCSEYLQESLSSLHFGSRVSLMHNVSIANIYVGEGTYNMSS</sequence>
<dbReference type="Proteomes" id="UP000822688">
    <property type="component" value="Chromosome V"/>
</dbReference>
<dbReference type="GO" id="GO:0003777">
    <property type="term" value="F:microtubule motor activity"/>
    <property type="evidence" value="ECO:0007669"/>
    <property type="project" value="InterPro"/>
</dbReference>
<evidence type="ECO:0000256" key="6">
    <source>
        <dbReference type="PROSITE-ProRule" id="PRU00283"/>
    </source>
</evidence>
<dbReference type="Pfam" id="PF00225">
    <property type="entry name" value="Kinesin"/>
    <property type="match status" value="1"/>
</dbReference>
<dbReference type="GO" id="GO:0008017">
    <property type="term" value="F:microtubule binding"/>
    <property type="evidence" value="ECO:0007669"/>
    <property type="project" value="InterPro"/>
</dbReference>
<dbReference type="InterPro" id="IPR027417">
    <property type="entry name" value="P-loop_NTPase"/>
</dbReference>
<dbReference type="InterPro" id="IPR036961">
    <property type="entry name" value="Kinesin_motor_dom_sf"/>
</dbReference>
<comment type="caution">
    <text evidence="6">Lacks conserved residue(s) required for the propagation of feature annotation.</text>
</comment>